<evidence type="ECO:0000256" key="1">
    <source>
        <dbReference type="ARBA" id="ARBA00023002"/>
    </source>
</evidence>
<evidence type="ECO:0000313" key="4">
    <source>
        <dbReference type="EMBL" id="MFC7178568.1"/>
    </source>
</evidence>
<dbReference type="RefSeq" id="WP_345707974.1">
    <property type="nucleotide sequence ID" value="NZ_BAABKV010000001.1"/>
</dbReference>
<dbReference type="Pfam" id="PF01494">
    <property type="entry name" value="FAD_binding_3"/>
    <property type="match status" value="1"/>
</dbReference>
<protein>
    <submittedName>
        <fullName evidence="4">4-hydroxybenzoate 3-monooxygenase</fullName>
        <ecNumber evidence="4">1.14.13.2</ecNumber>
    </submittedName>
</protein>
<dbReference type="Gene3D" id="3.50.50.60">
    <property type="entry name" value="FAD/NAD(P)-binding domain"/>
    <property type="match status" value="1"/>
</dbReference>
<sequence>MDRVTEESTTVTIIGAGPAGLVLANLLAAAGIACTVVERSSRVHVEQRARAGFLAANTVRVLTGAGLADGLLKHGRRHDTCAFRTASGEFELAYGGLGRGEVHTVYPQQDLVRDLVAAFLDRGGDLRFETAAVAVDGLGTDRPAVTTRGPDGALRRLSGRFVAGCDGRHGIARTAVPAGAVRRYRRDHGVSWLALLAAAPQSMAAVAYGVHPDGFAGHMARTPDVTRYYLQCPRGDDPAAWTDDRIWTALGARLRADRHGPLHRGAILERRVVDMGSDVLDPIQYGRLFLVGDAASLISPSAAKGANLAVMEAELLAAALTALLDGGDERPLARYSADCLPRIWRAQEFSHWMINLLHGPAGDGEEAVFLRALQQARLESLQTSRRHQDHFAENYVGI</sequence>
<keyword evidence="1 4" id="KW-0560">Oxidoreductase</keyword>
<accession>A0ABW2FUK2</accession>
<evidence type="ECO:0000313" key="5">
    <source>
        <dbReference type="Proteomes" id="UP001596435"/>
    </source>
</evidence>
<dbReference type="PANTHER" id="PTHR43476:SF4">
    <property type="entry name" value="BLR0106 PROTEIN"/>
    <property type="match status" value="1"/>
</dbReference>
<name>A0ABW2FUK2_9ACTN</name>
<dbReference type="NCBIfam" id="NF006091">
    <property type="entry name" value="PRK08243.1"/>
    <property type="match status" value="1"/>
</dbReference>
<keyword evidence="5" id="KW-1185">Reference proteome</keyword>
<reference evidence="5" key="1">
    <citation type="journal article" date="2019" name="Int. J. Syst. Evol. Microbiol.">
        <title>The Global Catalogue of Microorganisms (GCM) 10K type strain sequencing project: providing services to taxonomists for standard genome sequencing and annotation.</title>
        <authorList>
            <consortium name="The Broad Institute Genomics Platform"/>
            <consortium name="The Broad Institute Genome Sequencing Center for Infectious Disease"/>
            <person name="Wu L."/>
            <person name="Ma J."/>
        </authorList>
    </citation>
    <scope>NUCLEOTIDE SEQUENCE [LARGE SCALE GENOMIC DNA]</scope>
    <source>
        <strain evidence="5">CGMCC 1.12859</strain>
    </source>
</reference>
<comment type="caution">
    <text evidence="4">The sequence shown here is derived from an EMBL/GenBank/DDBJ whole genome shotgun (WGS) entry which is preliminary data.</text>
</comment>
<proteinExistence type="predicted"/>
<dbReference type="InterPro" id="IPR050631">
    <property type="entry name" value="PheA/TfdB_FAD_monoxygenase"/>
</dbReference>
<keyword evidence="2" id="KW-0520">NAD</keyword>
<dbReference type="EC" id="1.14.13.2" evidence="4"/>
<evidence type="ECO:0000256" key="2">
    <source>
        <dbReference type="ARBA" id="ARBA00023027"/>
    </source>
</evidence>
<dbReference type="GO" id="GO:0018659">
    <property type="term" value="F:4-hydroxybenzoate 3-monooxygenase activity"/>
    <property type="evidence" value="ECO:0007669"/>
    <property type="project" value="UniProtKB-EC"/>
</dbReference>
<organism evidence="4 5">
    <name type="scientific">Kitasatospora paranensis</name>
    <dbReference type="NCBI Taxonomy" id="258053"/>
    <lineage>
        <taxon>Bacteria</taxon>
        <taxon>Bacillati</taxon>
        <taxon>Actinomycetota</taxon>
        <taxon>Actinomycetes</taxon>
        <taxon>Kitasatosporales</taxon>
        <taxon>Streptomycetaceae</taxon>
        <taxon>Kitasatospora</taxon>
    </lineage>
</organism>
<dbReference type="PANTHER" id="PTHR43476">
    <property type="entry name" value="3-(3-HYDROXY-PHENYL)PROPIONATE/3-HYDROXYCINNAMIC ACID HYDROXYLASE"/>
    <property type="match status" value="1"/>
</dbReference>
<dbReference type="SUPFAM" id="SSF51905">
    <property type="entry name" value="FAD/NAD(P)-binding domain"/>
    <property type="match status" value="1"/>
</dbReference>
<dbReference type="PRINTS" id="PR00420">
    <property type="entry name" value="RNGMNOXGNASE"/>
</dbReference>
<dbReference type="EMBL" id="JBHTAJ010000004">
    <property type="protein sequence ID" value="MFC7178568.1"/>
    <property type="molecule type" value="Genomic_DNA"/>
</dbReference>
<dbReference type="PROSITE" id="PS51257">
    <property type="entry name" value="PROKAR_LIPOPROTEIN"/>
    <property type="match status" value="1"/>
</dbReference>
<dbReference type="SUPFAM" id="SSF54373">
    <property type="entry name" value="FAD-linked reductases, C-terminal domain"/>
    <property type="match status" value="1"/>
</dbReference>
<gene>
    <name evidence="4" type="ORF">ACFQMG_03200</name>
</gene>
<dbReference type="InterPro" id="IPR002938">
    <property type="entry name" value="FAD-bd"/>
</dbReference>
<evidence type="ECO:0000259" key="3">
    <source>
        <dbReference type="Pfam" id="PF01494"/>
    </source>
</evidence>
<dbReference type="Gene3D" id="3.30.9.10">
    <property type="entry name" value="D-Amino Acid Oxidase, subunit A, domain 2"/>
    <property type="match status" value="1"/>
</dbReference>
<feature type="domain" description="FAD-binding" evidence="3">
    <location>
        <begin position="9"/>
        <end position="349"/>
    </location>
</feature>
<dbReference type="InterPro" id="IPR036188">
    <property type="entry name" value="FAD/NAD-bd_sf"/>
</dbReference>
<dbReference type="Proteomes" id="UP001596435">
    <property type="component" value="Unassembled WGS sequence"/>
</dbReference>